<feature type="region of interest" description="Disordered" evidence="1">
    <location>
        <begin position="108"/>
        <end position="286"/>
    </location>
</feature>
<reference evidence="2" key="1">
    <citation type="submission" date="2021-06" db="EMBL/GenBank/DDBJ databases">
        <authorList>
            <person name="Kallberg Y."/>
            <person name="Tangrot J."/>
            <person name="Rosling A."/>
        </authorList>
    </citation>
    <scope>NUCLEOTIDE SEQUENCE</scope>
    <source>
        <strain evidence="2">MT106</strain>
    </source>
</reference>
<protein>
    <submittedName>
        <fullName evidence="2">4023_t:CDS:1</fullName>
    </submittedName>
</protein>
<feature type="region of interest" description="Disordered" evidence="1">
    <location>
        <begin position="501"/>
        <end position="553"/>
    </location>
</feature>
<feature type="region of interest" description="Disordered" evidence="1">
    <location>
        <begin position="298"/>
        <end position="360"/>
    </location>
</feature>
<feature type="region of interest" description="Disordered" evidence="1">
    <location>
        <begin position="20"/>
        <end position="48"/>
    </location>
</feature>
<keyword evidence="3" id="KW-1185">Reference proteome</keyword>
<gene>
    <name evidence="2" type="ORF">AGERDE_LOCUS10256</name>
</gene>
<feature type="compositionally biased region" description="Basic and acidic residues" evidence="1">
    <location>
        <begin position="501"/>
        <end position="511"/>
    </location>
</feature>
<feature type="compositionally biased region" description="Polar residues" evidence="1">
    <location>
        <begin position="108"/>
        <end position="141"/>
    </location>
</feature>
<evidence type="ECO:0000313" key="2">
    <source>
        <dbReference type="EMBL" id="CAG8625288.1"/>
    </source>
</evidence>
<feature type="compositionally biased region" description="Polar residues" evidence="1">
    <location>
        <begin position="298"/>
        <end position="309"/>
    </location>
</feature>
<evidence type="ECO:0000313" key="3">
    <source>
        <dbReference type="Proteomes" id="UP000789831"/>
    </source>
</evidence>
<feature type="compositionally biased region" description="Polar residues" evidence="1">
    <location>
        <begin position="250"/>
        <end position="272"/>
    </location>
</feature>
<feature type="compositionally biased region" description="Polar residues" evidence="1">
    <location>
        <begin position="452"/>
        <end position="461"/>
    </location>
</feature>
<name>A0A9N9D4T9_9GLOM</name>
<feature type="region of interest" description="Disordered" evidence="1">
    <location>
        <begin position="445"/>
        <end position="477"/>
    </location>
</feature>
<sequence length="711" mass="80854">MDRRKKYQAPVYRTWNALALGLPSKPGEPEPEEPEIKQPTKSSWRSPPGVLVKEVIGQKAPSQIAEWRYSNAVALNKVSDIVPKEKKSYEIYEPNKWNSEQKQWKENWNASSVRGTHQNNWDSSLQQNNWDYRVGTQQNNPIYEPKEGNSNARSKVSFVKPQRENENWNIEPQSNNLQSKHDSSWDPSVSAKKSQNNWNASAQPEHPSSWDSIKPQNDNDNWNSVLAKKSQHNWNASAQPEHPSSRDSIKPQNDNDNWNSVSAKKSQNNWNASMRPEQTGWTLTDEPKEIDYISPVINSNRSNLGTLSQSKHDEEKFNHRIQSVSRKDISPKTNPMDNVPKSDGSRQSREDITKIKTGTEETQIRGNEVKIAISSSIDTNMSKFDSKNLGASDVNKESNVGVTNPISPTKASPQVVRFSEDTKIEPKENPDYLKLLDWLKRLAEESGRNAKDSSTTALTQPPSKPKDEKVQESSAKVNSIEPFQSLIDEEILFYGDAKNQEKHTNTNKTKESAFGWGTESKNEEKWPNFNQPLIESDSSDEESIKSNSSTKEPQANIIQRDCIDIISIIFDHTLSIKPTVITQNQKKPPEIKSPLRATIQIPESKTVAAYIFYNNTFVKENSVLVDLDDDQSALSPPKYQSPPKKESEEVLQELAKLDWKQFLPIPDPNSIKWAKPTDREQKQKKKEVRTQTFSRSFGPDLVLICNVLQIS</sequence>
<proteinExistence type="predicted"/>
<feature type="compositionally biased region" description="Polar residues" evidence="1">
    <location>
        <begin position="167"/>
        <end position="178"/>
    </location>
</feature>
<feature type="compositionally biased region" description="Polar residues" evidence="1">
    <location>
        <begin position="185"/>
        <end position="202"/>
    </location>
</feature>
<feature type="compositionally biased region" description="Basic and acidic residues" evidence="1">
    <location>
        <begin position="418"/>
        <end position="430"/>
    </location>
</feature>
<organism evidence="2 3">
    <name type="scientific">Ambispora gerdemannii</name>
    <dbReference type="NCBI Taxonomy" id="144530"/>
    <lineage>
        <taxon>Eukaryota</taxon>
        <taxon>Fungi</taxon>
        <taxon>Fungi incertae sedis</taxon>
        <taxon>Mucoromycota</taxon>
        <taxon>Glomeromycotina</taxon>
        <taxon>Glomeromycetes</taxon>
        <taxon>Archaeosporales</taxon>
        <taxon>Ambisporaceae</taxon>
        <taxon>Ambispora</taxon>
    </lineage>
</organism>
<feature type="compositionally biased region" description="Polar residues" evidence="1">
    <location>
        <begin position="397"/>
        <end position="412"/>
    </location>
</feature>
<feature type="compositionally biased region" description="Polar residues" evidence="1">
    <location>
        <begin position="209"/>
        <end position="224"/>
    </location>
</feature>
<comment type="caution">
    <text evidence="2">The sequence shown here is derived from an EMBL/GenBank/DDBJ whole genome shotgun (WGS) entry which is preliminary data.</text>
</comment>
<accession>A0A9N9D4T9</accession>
<dbReference type="EMBL" id="CAJVPL010003057">
    <property type="protein sequence ID" value="CAG8625288.1"/>
    <property type="molecule type" value="Genomic_DNA"/>
</dbReference>
<feature type="region of interest" description="Disordered" evidence="1">
    <location>
        <begin position="668"/>
        <end position="690"/>
    </location>
</feature>
<dbReference type="Proteomes" id="UP000789831">
    <property type="component" value="Unassembled WGS sequence"/>
</dbReference>
<dbReference type="AlphaFoldDB" id="A0A9N9D4T9"/>
<evidence type="ECO:0000256" key="1">
    <source>
        <dbReference type="SAM" id="MobiDB-lite"/>
    </source>
</evidence>
<feature type="region of interest" description="Disordered" evidence="1">
    <location>
        <begin position="388"/>
        <end position="430"/>
    </location>
</feature>
<feature type="compositionally biased region" description="Basic and acidic residues" evidence="1">
    <location>
        <begin position="343"/>
        <end position="360"/>
    </location>
</feature>